<evidence type="ECO:0000256" key="3">
    <source>
        <dbReference type="ARBA" id="ARBA00022519"/>
    </source>
</evidence>
<reference evidence="9 10" key="1">
    <citation type="journal article" date="2011" name="J. Bacteriol.">
        <title>Complete genome sequence of seawater bacterium Glaciecola nitratireducens FR1064T.</title>
        <authorList>
            <person name="Bian F."/>
            <person name="Qin Q.L."/>
            <person name="Xie B.B."/>
            <person name="Shu Y.L."/>
            <person name="Zhang X.Y."/>
            <person name="Yu Y."/>
            <person name="Chen B."/>
            <person name="Chen X.L."/>
            <person name="Zhou B.C."/>
            <person name="Zhang Y.Z."/>
        </authorList>
    </citation>
    <scope>NUCLEOTIDE SEQUENCE [LARGE SCALE GENOMIC DNA]</scope>
    <source>
        <strain evidence="10">JCM 12485 / KCTC 12276 / FR1064</strain>
    </source>
</reference>
<feature type="transmembrane region" description="Helical" evidence="7">
    <location>
        <begin position="31"/>
        <end position="50"/>
    </location>
</feature>
<feature type="transmembrane region" description="Helical" evidence="7">
    <location>
        <begin position="329"/>
        <end position="362"/>
    </location>
</feature>
<keyword evidence="6 7" id="KW-0472">Membrane</keyword>
<dbReference type="GO" id="GO:0005886">
    <property type="term" value="C:plasma membrane"/>
    <property type="evidence" value="ECO:0007669"/>
    <property type="project" value="UniProtKB-SubCell"/>
</dbReference>
<feature type="transmembrane region" description="Helical" evidence="7">
    <location>
        <begin position="236"/>
        <end position="254"/>
    </location>
</feature>
<evidence type="ECO:0000256" key="6">
    <source>
        <dbReference type="ARBA" id="ARBA00023136"/>
    </source>
</evidence>
<dbReference type="Pfam" id="PF06808">
    <property type="entry name" value="DctM"/>
    <property type="match status" value="1"/>
</dbReference>
<keyword evidence="4 7" id="KW-0812">Transmembrane</keyword>
<proteinExistence type="inferred from homology"/>
<feature type="transmembrane region" description="Helical" evidence="7">
    <location>
        <begin position="420"/>
        <end position="441"/>
    </location>
</feature>
<keyword evidence="2" id="KW-1003">Cell membrane</keyword>
<feature type="transmembrane region" description="Helical" evidence="7">
    <location>
        <begin position="374"/>
        <end position="400"/>
    </location>
</feature>
<dbReference type="PIRSF" id="PIRSF006066">
    <property type="entry name" value="HI0050"/>
    <property type="match status" value="1"/>
</dbReference>
<comment type="similarity">
    <text evidence="7">Belongs to the TRAP transporter large permease family.</text>
</comment>
<dbReference type="InterPro" id="IPR010656">
    <property type="entry name" value="DctM"/>
</dbReference>
<evidence type="ECO:0000313" key="9">
    <source>
        <dbReference type="EMBL" id="AEP28271.1"/>
    </source>
</evidence>
<keyword evidence="5 7" id="KW-1133">Transmembrane helix</keyword>
<dbReference type="GO" id="GO:0022857">
    <property type="term" value="F:transmembrane transporter activity"/>
    <property type="evidence" value="ECO:0007669"/>
    <property type="project" value="UniProtKB-UniRule"/>
</dbReference>
<sequence length="446" mass="47631">MDPLILGLLGFACALILLALRVPIAFSLAGVSSVFILLFFAMRHGGFDIISAVAPTLSMVSSNTFDLVHSYDLSMIPLFVLLGHIAYHTGITTDIYHAARIWLKRLPGGVAMASVVGCGGFSAITGSSIACASAMGKICVPEMLRMGYDKRLATSTVAVGGTLGSLIPPSVLFIVYGIFTEMSVSRLFLAGVLPGLLSLAGFLLVIYLWVKRHPDAAPVDDTTVAKGQRRKAAIRCWPAVLLFTIIIGGIYGGFFTATEAAAVSAFSVIVIGAVQKRLNWQQFMLSIKETCTQTTSIFFIAAGAKIFVGFVALTGMAPALVDIVESADVSIWVLMLMIAGVYLLLGMFLDPLGIMVLTLPFLIPMVDGYGLDLIWFGVVVIKLLEISLITPPVGLNVFVIASVTKPKVAVYDIFMGVGRFLVMDVLVLIAIIAFPVLSLLLPNLMR</sequence>
<evidence type="ECO:0000256" key="7">
    <source>
        <dbReference type="RuleBase" id="RU369079"/>
    </source>
</evidence>
<gene>
    <name evidence="9" type="ordered locus">GNIT_0117</name>
</gene>
<dbReference type="AlphaFoldDB" id="G4QIT2"/>
<comment type="subunit">
    <text evidence="7">The complex comprises the extracytoplasmic solute receptor protein and the two transmembrane proteins.</text>
</comment>
<protein>
    <recommendedName>
        <fullName evidence="7">TRAP transporter large permease protein</fullName>
    </recommendedName>
</protein>
<comment type="function">
    <text evidence="7">Part of the tripartite ATP-independent periplasmic (TRAP) transport system.</text>
</comment>
<keyword evidence="10" id="KW-1185">Reference proteome</keyword>
<evidence type="ECO:0000256" key="1">
    <source>
        <dbReference type="ARBA" id="ARBA00004429"/>
    </source>
</evidence>
<dbReference type="InterPro" id="IPR004681">
    <property type="entry name" value="TRAP_DctM"/>
</dbReference>
<keyword evidence="7" id="KW-0813">Transport</keyword>
<dbReference type="Proteomes" id="UP000009282">
    <property type="component" value="Chromosome"/>
</dbReference>
<organism evidence="9 10">
    <name type="scientific">Glaciecola nitratireducens (strain JCM 12485 / KCTC 12276 / FR1064)</name>
    <dbReference type="NCBI Taxonomy" id="1085623"/>
    <lineage>
        <taxon>Bacteria</taxon>
        <taxon>Pseudomonadati</taxon>
        <taxon>Pseudomonadota</taxon>
        <taxon>Gammaproteobacteria</taxon>
        <taxon>Alteromonadales</taxon>
        <taxon>Alteromonadaceae</taxon>
        <taxon>Brumicola</taxon>
    </lineage>
</organism>
<comment type="subcellular location">
    <subcellularLocation>
        <location evidence="1 7">Cell inner membrane</location>
        <topology evidence="1 7">Multi-pass membrane protein</topology>
    </subcellularLocation>
</comment>
<evidence type="ECO:0000313" key="10">
    <source>
        <dbReference type="Proteomes" id="UP000009282"/>
    </source>
</evidence>
<dbReference type="HOGENOM" id="CLU_019824_4_0_6"/>
<feature type="transmembrane region" description="Helical" evidence="7">
    <location>
        <begin position="185"/>
        <end position="210"/>
    </location>
</feature>
<name>G4QIT2_GLANF</name>
<evidence type="ECO:0000256" key="2">
    <source>
        <dbReference type="ARBA" id="ARBA00022475"/>
    </source>
</evidence>
<dbReference type="eggNOG" id="COG1593">
    <property type="taxonomic scope" value="Bacteria"/>
</dbReference>
<feature type="transmembrane region" description="Helical" evidence="7">
    <location>
        <begin position="260"/>
        <end position="276"/>
    </location>
</feature>
<dbReference type="KEGG" id="gni:GNIT_0117"/>
<dbReference type="STRING" id="1085623.GNIT_0117"/>
<dbReference type="PANTHER" id="PTHR33362">
    <property type="entry name" value="SIALIC ACID TRAP TRANSPORTER PERMEASE PROTEIN SIAT-RELATED"/>
    <property type="match status" value="1"/>
</dbReference>
<evidence type="ECO:0000256" key="5">
    <source>
        <dbReference type="ARBA" id="ARBA00022989"/>
    </source>
</evidence>
<dbReference type="RefSeq" id="WP_014107150.1">
    <property type="nucleotide sequence ID" value="NC_016041.1"/>
</dbReference>
<dbReference type="EMBL" id="CP003060">
    <property type="protein sequence ID" value="AEP28271.1"/>
    <property type="molecule type" value="Genomic_DNA"/>
</dbReference>
<feature type="transmembrane region" description="Helical" evidence="7">
    <location>
        <begin position="156"/>
        <end position="179"/>
    </location>
</feature>
<dbReference type="NCBIfam" id="TIGR00786">
    <property type="entry name" value="dctM"/>
    <property type="match status" value="1"/>
</dbReference>
<dbReference type="PANTHER" id="PTHR33362:SF5">
    <property type="entry name" value="C4-DICARBOXYLATE TRAP TRANSPORTER LARGE PERMEASE PROTEIN DCTM"/>
    <property type="match status" value="1"/>
</dbReference>
<feature type="transmembrane region" description="Helical" evidence="7">
    <location>
        <begin position="71"/>
        <end position="90"/>
    </location>
</feature>
<feature type="domain" description="TRAP C4-dicarboxylate transport system permease DctM subunit" evidence="8">
    <location>
        <begin position="11"/>
        <end position="436"/>
    </location>
</feature>
<feature type="transmembrane region" description="Helical" evidence="7">
    <location>
        <begin position="110"/>
        <end position="135"/>
    </location>
</feature>
<accession>G4QIT2</accession>
<evidence type="ECO:0000259" key="8">
    <source>
        <dbReference type="Pfam" id="PF06808"/>
    </source>
</evidence>
<evidence type="ECO:0000256" key="4">
    <source>
        <dbReference type="ARBA" id="ARBA00022692"/>
    </source>
</evidence>
<keyword evidence="3 7" id="KW-0997">Cell inner membrane</keyword>
<dbReference type="OrthoDB" id="8627919at2"/>
<feature type="transmembrane region" description="Helical" evidence="7">
    <location>
        <begin position="297"/>
        <end position="317"/>
    </location>
</feature>